<organism evidence="1 2">
    <name type="scientific">Niastella soli</name>
    <dbReference type="NCBI Taxonomy" id="2821487"/>
    <lineage>
        <taxon>Bacteria</taxon>
        <taxon>Pseudomonadati</taxon>
        <taxon>Bacteroidota</taxon>
        <taxon>Chitinophagia</taxon>
        <taxon>Chitinophagales</taxon>
        <taxon>Chitinophagaceae</taxon>
        <taxon>Niastella</taxon>
    </lineage>
</organism>
<dbReference type="EMBL" id="JAGHKO010000001">
    <property type="protein sequence ID" value="MBO9198737.1"/>
    <property type="molecule type" value="Genomic_DNA"/>
</dbReference>
<evidence type="ECO:0000313" key="1">
    <source>
        <dbReference type="EMBL" id="MBO9198737.1"/>
    </source>
</evidence>
<dbReference type="Pfam" id="PF13450">
    <property type="entry name" value="NAD_binding_8"/>
    <property type="match status" value="1"/>
</dbReference>
<sequence>MKQDTVNNDKKAIIIGAGPAGLTAAYELLTRTNIKPIILEKTGDIGGISKTVNYKGNRIDIGGHRFFSKSDRVMEWWYRFMPWEANSEGEVNINYQNQSRKLNTAATTGSAPVDKDRIMLLRRRLSRIYFLRQFFNYPLNLSASTLRKLGLLRTIKIGFSYTFARLFPRREEKTLEDFMINRFGKTLYKTFFKDYTEKVWGVSCSEISAEWGAQRIKGVSITKAIAHALKSKKKDDQDIAQKNVETSQIERFLYPKFGPGQLWEEVARQIESLGGEIVFNQKITSIDNRKDGVSAIRSVDTETGASKSWEGDYFFSTMPINELIGGMLGGVPEEVKEVAAGLLYRDFITVGLLLKQFSVPDKATGGFKKLSLDDTWIYVQEKDVKVGRLQLFNNWSPFLVKDPTTSWIGMEYFCNTTDEFWNQSEEVIKEIAITELEQIGLARKEDLLDSTVLRMEKTYPAYFGTYDRFDVIRNFVDGLQNLYLIGRNGMHKYNNSDHSMLTAMTAVDNIVAGIADKSNIWSINTEMEYHEEETKS</sequence>
<dbReference type="NCBIfam" id="NF005548">
    <property type="entry name" value="PRK07208.1-4"/>
    <property type="match status" value="1"/>
</dbReference>
<dbReference type="InterPro" id="IPR036188">
    <property type="entry name" value="FAD/NAD-bd_sf"/>
</dbReference>
<dbReference type="RefSeq" id="WP_209136821.1">
    <property type="nucleotide sequence ID" value="NZ_JAGHKO010000001.1"/>
</dbReference>
<proteinExistence type="predicted"/>
<accession>A0ABS3YLJ6</accession>
<keyword evidence="2" id="KW-1185">Reference proteome</keyword>
<dbReference type="PANTHER" id="PTHR21197:SF0">
    <property type="entry name" value="UDP-GALACTOPYRANOSE MUTASE"/>
    <property type="match status" value="1"/>
</dbReference>
<name>A0ABS3YLJ6_9BACT</name>
<dbReference type="NCBIfam" id="NF005546">
    <property type="entry name" value="PRK07208.1-2"/>
    <property type="match status" value="1"/>
</dbReference>
<dbReference type="SUPFAM" id="SSF51971">
    <property type="entry name" value="Nucleotide-binding domain"/>
    <property type="match status" value="1"/>
</dbReference>
<dbReference type="Proteomes" id="UP000677244">
    <property type="component" value="Unassembled WGS sequence"/>
</dbReference>
<reference evidence="1 2" key="1">
    <citation type="submission" date="2021-03" db="EMBL/GenBank/DDBJ databases">
        <title>Assistant Professor.</title>
        <authorList>
            <person name="Huq M.A."/>
        </authorList>
    </citation>
    <scope>NUCLEOTIDE SEQUENCE [LARGE SCALE GENOMIC DNA]</scope>
    <source>
        <strain evidence="1 2">MAH-29</strain>
    </source>
</reference>
<protein>
    <submittedName>
        <fullName evidence="1">NAD(P)/FAD-dependent oxidoreductase</fullName>
    </submittedName>
</protein>
<evidence type="ECO:0000313" key="2">
    <source>
        <dbReference type="Proteomes" id="UP000677244"/>
    </source>
</evidence>
<dbReference type="Gene3D" id="3.50.50.60">
    <property type="entry name" value="FAD/NAD(P)-binding domain"/>
    <property type="match status" value="1"/>
</dbReference>
<gene>
    <name evidence="1" type="ORF">J7I42_00590</name>
</gene>
<dbReference type="PANTHER" id="PTHR21197">
    <property type="entry name" value="UDP-GALACTOPYRANOSE MUTASE"/>
    <property type="match status" value="1"/>
</dbReference>
<comment type="caution">
    <text evidence="1">The sequence shown here is derived from an EMBL/GenBank/DDBJ whole genome shotgun (WGS) entry which is preliminary data.</text>
</comment>